<reference evidence="2 3" key="2">
    <citation type="journal article" date="2019" name="G3 (Bethesda)">
        <title>Hybrid Assembly of the Genome of the Entomopathogenic Nematode Steinernema carpocapsae Identifies the X-Chromosome.</title>
        <authorList>
            <person name="Serra L."/>
            <person name="Macchietto M."/>
            <person name="Macias-Munoz A."/>
            <person name="McGill C.J."/>
            <person name="Rodriguez I.M."/>
            <person name="Rodriguez B."/>
            <person name="Murad R."/>
            <person name="Mortazavi A."/>
        </authorList>
    </citation>
    <scope>NUCLEOTIDE SEQUENCE [LARGE SCALE GENOMIC DNA]</scope>
    <source>
        <strain evidence="2 3">ALL</strain>
    </source>
</reference>
<dbReference type="Proteomes" id="UP000298663">
    <property type="component" value="Unassembled WGS sequence"/>
</dbReference>
<protein>
    <submittedName>
        <fullName evidence="2">Uncharacterized protein</fullName>
    </submittedName>
</protein>
<keyword evidence="3" id="KW-1185">Reference proteome</keyword>
<evidence type="ECO:0000313" key="3">
    <source>
        <dbReference type="Proteomes" id="UP000298663"/>
    </source>
</evidence>
<accession>A0A4U8USH2</accession>
<evidence type="ECO:0000256" key="1">
    <source>
        <dbReference type="SAM" id="MobiDB-lite"/>
    </source>
</evidence>
<name>A0A4U8USH2_STECR</name>
<dbReference type="EMBL" id="AZBU02000001">
    <property type="protein sequence ID" value="TMS35525.1"/>
    <property type="molecule type" value="Genomic_DNA"/>
</dbReference>
<dbReference type="AlphaFoldDB" id="A0A4U8USH2"/>
<comment type="caution">
    <text evidence="2">The sequence shown here is derived from an EMBL/GenBank/DDBJ whole genome shotgun (WGS) entry which is preliminary data.</text>
</comment>
<evidence type="ECO:0000313" key="2">
    <source>
        <dbReference type="EMBL" id="TMS35525.1"/>
    </source>
</evidence>
<sequence length="101" mass="11673">MSGVSPAVLSFERRRKSKRRSPNFLSQHVIVFRSLASRDAISAAVCARFLLLRYANRFPWRQKQLDLPDWANARQTFPDSEVSSFPISLHRPTLKCLARRS</sequence>
<feature type="region of interest" description="Disordered" evidence="1">
    <location>
        <begin position="1"/>
        <end position="20"/>
    </location>
</feature>
<proteinExistence type="predicted"/>
<reference evidence="2 3" key="1">
    <citation type="journal article" date="2015" name="Genome Biol.">
        <title>Comparative genomics of Steinernema reveals deeply conserved gene regulatory networks.</title>
        <authorList>
            <person name="Dillman A.R."/>
            <person name="Macchietto M."/>
            <person name="Porter C.F."/>
            <person name="Rogers A."/>
            <person name="Williams B."/>
            <person name="Antoshechkin I."/>
            <person name="Lee M.M."/>
            <person name="Goodwin Z."/>
            <person name="Lu X."/>
            <person name="Lewis E.E."/>
            <person name="Goodrich-Blair H."/>
            <person name="Stock S.P."/>
            <person name="Adams B.J."/>
            <person name="Sternberg P.W."/>
            <person name="Mortazavi A."/>
        </authorList>
    </citation>
    <scope>NUCLEOTIDE SEQUENCE [LARGE SCALE GENOMIC DNA]</scope>
    <source>
        <strain evidence="2 3">ALL</strain>
    </source>
</reference>
<organism evidence="2 3">
    <name type="scientific">Steinernema carpocapsae</name>
    <name type="common">Entomopathogenic nematode</name>
    <dbReference type="NCBI Taxonomy" id="34508"/>
    <lineage>
        <taxon>Eukaryota</taxon>
        <taxon>Metazoa</taxon>
        <taxon>Ecdysozoa</taxon>
        <taxon>Nematoda</taxon>
        <taxon>Chromadorea</taxon>
        <taxon>Rhabditida</taxon>
        <taxon>Tylenchina</taxon>
        <taxon>Panagrolaimomorpha</taxon>
        <taxon>Strongyloidoidea</taxon>
        <taxon>Steinernematidae</taxon>
        <taxon>Steinernema</taxon>
    </lineage>
</organism>
<gene>
    <name evidence="2" type="ORF">L596_002913</name>
</gene>